<dbReference type="AlphaFoldDB" id="A0A174QS32"/>
<evidence type="ECO:0000256" key="5">
    <source>
        <dbReference type="ARBA" id="ARBA00023136"/>
    </source>
</evidence>
<evidence type="ECO:0000313" key="7">
    <source>
        <dbReference type="EMBL" id="CUP76032.1"/>
    </source>
</evidence>
<accession>A0A174QS32</accession>
<evidence type="ECO:0000313" key="11">
    <source>
        <dbReference type="Proteomes" id="UP000450599"/>
    </source>
</evidence>
<keyword evidence="2" id="KW-1003">Cell membrane</keyword>
<dbReference type="PANTHER" id="PTHR30250">
    <property type="entry name" value="PST FAMILY PREDICTED COLANIC ACID TRANSPORTER"/>
    <property type="match status" value="1"/>
</dbReference>
<organism evidence="7 10">
    <name type="scientific">Parabacteroides distasonis</name>
    <dbReference type="NCBI Taxonomy" id="823"/>
    <lineage>
        <taxon>Bacteria</taxon>
        <taxon>Pseudomonadati</taxon>
        <taxon>Bacteroidota</taxon>
        <taxon>Bacteroidia</taxon>
        <taxon>Bacteroidales</taxon>
        <taxon>Tannerellaceae</taxon>
        <taxon>Parabacteroides</taxon>
    </lineage>
</organism>
<name>A0A174QS32_PARDI</name>
<feature type="transmembrane region" description="Helical" evidence="6">
    <location>
        <begin position="361"/>
        <end position="383"/>
    </location>
</feature>
<evidence type="ECO:0000256" key="1">
    <source>
        <dbReference type="ARBA" id="ARBA00004651"/>
    </source>
</evidence>
<evidence type="ECO:0000313" key="10">
    <source>
        <dbReference type="Proteomes" id="UP000095332"/>
    </source>
</evidence>
<feature type="transmembrane region" description="Helical" evidence="6">
    <location>
        <begin position="219"/>
        <end position="240"/>
    </location>
</feature>
<reference evidence="7 10" key="1">
    <citation type="submission" date="2015-09" db="EMBL/GenBank/DDBJ databases">
        <authorList>
            <consortium name="Pathogen Informatics"/>
        </authorList>
    </citation>
    <scope>NUCLEOTIDE SEQUENCE [LARGE SCALE GENOMIC DNA]</scope>
    <source>
        <strain evidence="7 10">2789STDY5834948</strain>
    </source>
</reference>
<sequence>MKEDLLNFISNKVFFYLSSRYATFILQFVVSLLLSARLGPHYLGVWGVYIVIHNYYYRLNLGIPYSSQVMLIQNLKDRNNCNLIYFNSLIVTGFLILIVAVCTIILGSVSVSYFDKYNISWQLYVLAAIACIEHVNYLLISVFRVNNQIYEIAFQQSITVVFQLVVLFFAQGEHLVIVLLFALLVSALSSLFLLLCRNRMSVKGCHVDKTIIKELLNKGYALFFYNTCFYFIMMSLRTIISSDYSPEEFGNFTFAYTLSNAIMLLVEALIFLVSPKMISMYASADLEKIRINMRKIRFNYITLIHLLMYMALVVFPYVKLLFKQYTTISSAFIFVSLILMTQSFNMAFAQCLIARNKEKKAALSSLIALAINLVVGALLSRVFHVEYQYVMLSSVLSMMVFSILLFVYLKEEIGLTWKRDTVSWRLLVPYLVFLATTIVGLNVSQYMIVIFLLLNLKEIKKIGETIFLIFNKPNIVNV</sequence>
<feature type="transmembrane region" description="Helical" evidence="6">
    <location>
        <begin position="430"/>
        <end position="454"/>
    </location>
</feature>
<evidence type="ECO:0000313" key="8">
    <source>
        <dbReference type="EMBL" id="MRY83609.1"/>
    </source>
</evidence>
<feature type="transmembrane region" description="Helical" evidence="6">
    <location>
        <begin position="176"/>
        <end position="196"/>
    </location>
</feature>
<keyword evidence="3 6" id="KW-0812">Transmembrane</keyword>
<dbReference type="RefSeq" id="WP_057327840.1">
    <property type="nucleotide sequence ID" value="NZ_CZBM01000002.1"/>
</dbReference>
<dbReference type="Proteomes" id="UP000471216">
    <property type="component" value="Unassembled WGS sequence"/>
</dbReference>
<feature type="transmembrane region" description="Helical" evidence="6">
    <location>
        <begin position="152"/>
        <end position="170"/>
    </location>
</feature>
<feature type="transmembrane region" description="Helical" evidence="6">
    <location>
        <begin position="21"/>
        <end position="43"/>
    </location>
</feature>
<dbReference type="EMBL" id="WKMX01000011">
    <property type="protein sequence ID" value="MRZ06900.1"/>
    <property type="molecule type" value="Genomic_DNA"/>
</dbReference>
<feature type="transmembrane region" description="Helical" evidence="6">
    <location>
        <begin position="84"/>
        <end position="109"/>
    </location>
</feature>
<dbReference type="Proteomes" id="UP000095332">
    <property type="component" value="Unassembled WGS sequence"/>
</dbReference>
<feature type="transmembrane region" description="Helical" evidence="6">
    <location>
        <begin position="298"/>
        <end position="318"/>
    </location>
</feature>
<evidence type="ECO:0000256" key="6">
    <source>
        <dbReference type="SAM" id="Phobius"/>
    </source>
</evidence>
<evidence type="ECO:0000313" key="12">
    <source>
        <dbReference type="Proteomes" id="UP000471216"/>
    </source>
</evidence>
<comment type="subcellular location">
    <subcellularLocation>
        <location evidence="1">Cell membrane</location>
        <topology evidence="1">Multi-pass membrane protein</topology>
    </subcellularLocation>
</comment>
<evidence type="ECO:0000256" key="4">
    <source>
        <dbReference type="ARBA" id="ARBA00022989"/>
    </source>
</evidence>
<dbReference type="PANTHER" id="PTHR30250:SF11">
    <property type="entry name" value="O-ANTIGEN TRANSPORTER-RELATED"/>
    <property type="match status" value="1"/>
</dbReference>
<proteinExistence type="predicted"/>
<keyword evidence="4 6" id="KW-1133">Transmembrane helix</keyword>
<keyword evidence="5 6" id="KW-0472">Membrane</keyword>
<dbReference type="Proteomes" id="UP000450599">
    <property type="component" value="Unassembled WGS sequence"/>
</dbReference>
<reference evidence="11 12" key="2">
    <citation type="journal article" date="2019" name="Nat. Med.">
        <title>A library of human gut bacterial isolates paired with longitudinal multiomics data enables mechanistic microbiome research.</title>
        <authorList>
            <person name="Poyet M."/>
            <person name="Groussin M."/>
            <person name="Gibbons S.M."/>
            <person name="Avila-Pacheco J."/>
            <person name="Jiang X."/>
            <person name="Kearney S.M."/>
            <person name="Perrotta A.R."/>
            <person name="Berdy B."/>
            <person name="Zhao S."/>
            <person name="Lieberman T.D."/>
            <person name="Swanson P.K."/>
            <person name="Smith M."/>
            <person name="Roesemann S."/>
            <person name="Alexander J.E."/>
            <person name="Rich S.A."/>
            <person name="Livny J."/>
            <person name="Vlamakis H."/>
            <person name="Clish C."/>
            <person name="Bullock K."/>
            <person name="Deik A."/>
            <person name="Scott J."/>
            <person name="Pierce K.A."/>
            <person name="Xavier R.J."/>
            <person name="Alm E.J."/>
        </authorList>
    </citation>
    <scope>NUCLEOTIDE SEQUENCE [LARGE SCALE GENOMIC DNA]</scope>
    <source>
        <strain evidence="9 12">BIOML-A10</strain>
        <strain evidence="8 11">BIOML-A11</strain>
    </source>
</reference>
<protein>
    <submittedName>
        <fullName evidence="7">Polysaccharide biosynthesis protein</fullName>
    </submittedName>
</protein>
<evidence type="ECO:0000256" key="2">
    <source>
        <dbReference type="ARBA" id="ARBA00022475"/>
    </source>
</evidence>
<dbReference type="EMBL" id="WKMW01000004">
    <property type="protein sequence ID" value="MRY83609.1"/>
    <property type="molecule type" value="Genomic_DNA"/>
</dbReference>
<dbReference type="InterPro" id="IPR050833">
    <property type="entry name" value="Poly_Biosynth_Transport"/>
</dbReference>
<dbReference type="GO" id="GO:0005886">
    <property type="term" value="C:plasma membrane"/>
    <property type="evidence" value="ECO:0007669"/>
    <property type="project" value="UniProtKB-SubCell"/>
</dbReference>
<feature type="transmembrane region" description="Helical" evidence="6">
    <location>
        <begin position="330"/>
        <end position="349"/>
    </location>
</feature>
<feature type="transmembrane region" description="Helical" evidence="6">
    <location>
        <begin position="121"/>
        <end position="140"/>
    </location>
</feature>
<gene>
    <name evidence="7" type="ORF">ERS852560_00645</name>
    <name evidence="9" type="ORF">GKD54_11815</name>
    <name evidence="8" type="ORF">GKD58_04880</name>
</gene>
<dbReference type="EMBL" id="CZBM01000002">
    <property type="protein sequence ID" value="CUP76032.1"/>
    <property type="molecule type" value="Genomic_DNA"/>
</dbReference>
<evidence type="ECO:0000256" key="3">
    <source>
        <dbReference type="ARBA" id="ARBA00022692"/>
    </source>
</evidence>
<feature type="transmembrane region" description="Helical" evidence="6">
    <location>
        <begin position="252"/>
        <end position="273"/>
    </location>
</feature>
<feature type="transmembrane region" description="Helical" evidence="6">
    <location>
        <begin position="389"/>
        <end position="409"/>
    </location>
</feature>
<evidence type="ECO:0000313" key="9">
    <source>
        <dbReference type="EMBL" id="MRZ06900.1"/>
    </source>
</evidence>